<reference evidence="9 10" key="1">
    <citation type="journal article" date="2019" name="Nat. Med.">
        <title>A library of human gut bacterial isolates paired with longitudinal multiomics data enables mechanistic microbiome research.</title>
        <authorList>
            <person name="Poyet M."/>
            <person name="Groussin M."/>
            <person name="Gibbons S.M."/>
            <person name="Avila-Pacheco J."/>
            <person name="Jiang X."/>
            <person name="Kearney S.M."/>
            <person name="Perrotta A.R."/>
            <person name="Berdy B."/>
            <person name="Zhao S."/>
            <person name="Lieberman T.D."/>
            <person name="Swanson P.K."/>
            <person name="Smith M."/>
            <person name="Roesemann S."/>
            <person name="Alexander J.E."/>
            <person name="Rich S.A."/>
            <person name="Livny J."/>
            <person name="Vlamakis H."/>
            <person name="Clish C."/>
            <person name="Bullock K."/>
            <person name="Deik A."/>
            <person name="Scott J."/>
            <person name="Pierce K.A."/>
            <person name="Xavier R.J."/>
            <person name="Alm E.J."/>
        </authorList>
    </citation>
    <scope>NUCLEOTIDE SEQUENCE [LARGE SCALE GENOMIC DNA]</scope>
    <source>
        <strain evidence="9 10">BIOML-A2</strain>
    </source>
</reference>
<sequence>MFVVNSYSLAVIFCFITMLCWGSWGNTQKLAGKTWRYELFYWDYVIGMVLFAILLGFTMGSIGTEGRPFLEDLAQAEWGGIGSVVLGGVIFNASNILLSASVSLAGLSVAFPLGVGLALVLGVIVNYVGAPKGDPVVLFLGVALIVVAIICNGIASGRMRKSGDSAAQNRKGIILAVVAGVLMSFFYRFVAAAMDLDNFAAPTPGMLTPYSAIFVFSVGVLLSNFAFNTYAMRRPFVGAPVSYREYFRGSLPTHLVGMLGGAVWCLGTAFSYIAAGKAGAAISYALGQGAPMIAAVWGVFIWKEFKGADRKTNTLLAVMFLFFIAGLASIIASGGN</sequence>
<feature type="transmembrane region" description="Helical" evidence="8">
    <location>
        <begin position="6"/>
        <end position="27"/>
    </location>
</feature>
<feature type="transmembrane region" description="Helical" evidence="8">
    <location>
        <begin position="210"/>
        <end position="230"/>
    </location>
</feature>
<feature type="transmembrane region" description="Helical" evidence="8">
    <location>
        <begin position="78"/>
        <end position="98"/>
    </location>
</feature>
<dbReference type="EMBL" id="VVXK01000002">
    <property type="protein sequence ID" value="KAA2371732.1"/>
    <property type="molecule type" value="Genomic_DNA"/>
</dbReference>
<evidence type="ECO:0000256" key="5">
    <source>
        <dbReference type="ARBA" id="ARBA00022840"/>
    </source>
</evidence>
<evidence type="ECO:0000256" key="1">
    <source>
        <dbReference type="ARBA" id="ARBA00004141"/>
    </source>
</evidence>
<protein>
    <submittedName>
        <fullName evidence="9">Multidrug DMT transporter permease</fullName>
    </submittedName>
</protein>
<dbReference type="InterPro" id="IPR030189">
    <property type="entry name" value="UPS_plant"/>
</dbReference>
<evidence type="ECO:0000313" key="10">
    <source>
        <dbReference type="Proteomes" id="UP000323567"/>
    </source>
</evidence>
<feature type="transmembrane region" description="Helical" evidence="8">
    <location>
        <begin position="39"/>
        <end position="58"/>
    </location>
</feature>
<dbReference type="RefSeq" id="WP_044054098.1">
    <property type="nucleotide sequence ID" value="NZ_CATVWL010000014.1"/>
</dbReference>
<dbReference type="GO" id="GO:0016020">
    <property type="term" value="C:membrane"/>
    <property type="evidence" value="ECO:0007669"/>
    <property type="project" value="UniProtKB-SubCell"/>
</dbReference>
<feature type="transmembrane region" description="Helical" evidence="8">
    <location>
        <begin position="110"/>
        <end position="130"/>
    </location>
</feature>
<evidence type="ECO:0000256" key="7">
    <source>
        <dbReference type="ARBA" id="ARBA00023136"/>
    </source>
</evidence>
<accession>A0A5B3GER9</accession>
<feature type="transmembrane region" description="Helical" evidence="8">
    <location>
        <begin position="172"/>
        <end position="190"/>
    </location>
</feature>
<dbReference type="AlphaFoldDB" id="A0A5B3GER9"/>
<evidence type="ECO:0000256" key="6">
    <source>
        <dbReference type="ARBA" id="ARBA00022989"/>
    </source>
</evidence>
<dbReference type="GO" id="GO:0022857">
    <property type="term" value="F:transmembrane transporter activity"/>
    <property type="evidence" value="ECO:0007669"/>
    <property type="project" value="InterPro"/>
</dbReference>
<dbReference type="PANTHER" id="PTHR31081">
    <property type="entry name" value="UREIDE PERMEASE 1-RELATED-RELATED"/>
    <property type="match status" value="1"/>
</dbReference>
<name>A0A5B3GER9_9BACT</name>
<keyword evidence="3 8" id="KW-0812">Transmembrane</keyword>
<dbReference type="InterPro" id="IPR009834">
    <property type="entry name" value="Ureide_permease"/>
</dbReference>
<proteinExistence type="predicted"/>
<keyword evidence="4" id="KW-0547">Nucleotide-binding</keyword>
<feature type="transmembrane region" description="Helical" evidence="8">
    <location>
        <begin position="251"/>
        <end position="275"/>
    </location>
</feature>
<dbReference type="GeneID" id="92757327"/>
<feature type="transmembrane region" description="Helical" evidence="8">
    <location>
        <begin position="314"/>
        <end position="334"/>
    </location>
</feature>
<dbReference type="Pfam" id="PF07168">
    <property type="entry name" value="Ureide_permease"/>
    <property type="match status" value="2"/>
</dbReference>
<dbReference type="Proteomes" id="UP000323567">
    <property type="component" value="Unassembled WGS sequence"/>
</dbReference>
<evidence type="ECO:0000256" key="3">
    <source>
        <dbReference type="ARBA" id="ARBA00022692"/>
    </source>
</evidence>
<keyword evidence="5" id="KW-0067">ATP-binding</keyword>
<evidence type="ECO:0000313" key="9">
    <source>
        <dbReference type="EMBL" id="KAA2371732.1"/>
    </source>
</evidence>
<evidence type="ECO:0000256" key="8">
    <source>
        <dbReference type="SAM" id="Phobius"/>
    </source>
</evidence>
<comment type="caution">
    <text evidence="9">The sequence shown here is derived from an EMBL/GenBank/DDBJ whole genome shotgun (WGS) entry which is preliminary data.</text>
</comment>
<organism evidence="9 10">
    <name type="scientific">Alistipes shahii</name>
    <dbReference type="NCBI Taxonomy" id="328814"/>
    <lineage>
        <taxon>Bacteria</taxon>
        <taxon>Pseudomonadati</taxon>
        <taxon>Bacteroidota</taxon>
        <taxon>Bacteroidia</taxon>
        <taxon>Bacteroidales</taxon>
        <taxon>Rikenellaceae</taxon>
        <taxon>Alistipes</taxon>
    </lineage>
</organism>
<feature type="transmembrane region" description="Helical" evidence="8">
    <location>
        <begin position="281"/>
        <end position="302"/>
    </location>
</feature>
<evidence type="ECO:0000256" key="4">
    <source>
        <dbReference type="ARBA" id="ARBA00022741"/>
    </source>
</evidence>
<dbReference type="GO" id="GO:0005524">
    <property type="term" value="F:ATP binding"/>
    <property type="evidence" value="ECO:0007669"/>
    <property type="project" value="UniProtKB-KW"/>
</dbReference>
<gene>
    <name evidence="9" type="ORF">F2Y13_02785</name>
</gene>
<keyword evidence="6 8" id="KW-1133">Transmembrane helix</keyword>
<feature type="transmembrane region" description="Helical" evidence="8">
    <location>
        <begin position="136"/>
        <end position="156"/>
    </location>
</feature>
<keyword evidence="7 8" id="KW-0472">Membrane</keyword>
<keyword evidence="2" id="KW-0813">Transport</keyword>
<comment type="subcellular location">
    <subcellularLocation>
        <location evidence="1">Membrane</location>
        <topology evidence="1">Multi-pass membrane protein</topology>
    </subcellularLocation>
</comment>
<evidence type="ECO:0000256" key="2">
    <source>
        <dbReference type="ARBA" id="ARBA00022448"/>
    </source>
</evidence>